<feature type="transmembrane region" description="Helical" evidence="2">
    <location>
        <begin position="12"/>
        <end position="35"/>
    </location>
</feature>
<protein>
    <recommendedName>
        <fullName evidence="3">SSD domain-containing protein</fullName>
    </recommendedName>
</protein>
<comment type="caution">
    <text evidence="4">The sequence shown here is derived from an EMBL/GenBank/DDBJ whole genome shotgun (WGS) entry which is preliminary data.</text>
</comment>
<feature type="transmembrane region" description="Helical" evidence="2">
    <location>
        <begin position="725"/>
        <end position="745"/>
    </location>
</feature>
<dbReference type="InterPro" id="IPR053958">
    <property type="entry name" value="HMGCR/SNAP/NPC1-like_SSD"/>
</dbReference>
<evidence type="ECO:0000259" key="3">
    <source>
        <dbReference type="PROSITE" id="PS50156"/>
    </source>
</evidence>
<feature type="transmembrane region" description="Helical" evidence="2">
    <location>
        <begin position="517"/>
        <end position="535"/>
    </location>
</feature>
<dbReference type="GO" id="GO:0016020">
    <property type="term" value="C:membrane"/>
    <property type="evidence" value="ECO:0007669"/>
    <property type="project" value="TreeGrafter"/>
</dbReference>
<keyword evidence="5" id="KW-1185">Reference proteome</keyword>
<gene>
    <name evidence="4" type="ORF">Pcinc_011856</name>
</gene>
<dbReference type="SUPFAM" id="SSF82866">
    <property type="entry name" value="Multidrug efflux transporter AcrB transmembrane domain"/>
    <property type="match status" value="2"/>
</dbReference>
<sequence>MKEKRDRYGLLVACHPIRFILGCVCVTAICALGFLNFTPENRPEKLWIPQNSDFVKILEWQKQNFPPDQRFEMILYEADNVLTAQYVREMYRVHNQIRSVQITGVDGKNYTQDDLCFRVPALGGKQRQQLLEIKAQIFPDIDPQKELDWSLAFDKNTYYQFYTRMPTACLEESILEMWGYDTDVIHSLTDADVVNAINTVNMSATFSYPLNFTEYLGGVERNTSGHITSARTALTRLIMQINSQRVDANLDNNAGLSEVVDPELYTWEGKFIQALDSITGTPQGLQIYYYSQRSFAEISSDTIFGDVTFLTIGFIILFIYVQLMLGKFNMVENRPGLSLMGMLATFMAVVVAFGLCSGLGLIYGPVHTILPLLLLGLGVDDMFVFMQCWNKLDHQECQQELHKRVGQALRHAGVAITVTSLTDFAAFFIGATTVLPALRSFCIYSAVGVVTLYIFQATFFVAWFTLDQRRLEDTRNGLFWCYKHRNWKPNSCSQFELCQTFFEKVYSKNLIKKPVKALVLVATAVLLGGSIWSVTNLRQDFDPIQFIPHSSYLYQFLSRLVTAYPQTGERGTVYMGALNYSQELYKVGELMEALQESPYVSSVDSWYNLMADYTLRDTGEDIRGKALNDTFFSEAISVFLFSPVGTRFQTYFHFDGNLTIARPAPRVMASKFDYRHRTLVTRGEELAAMDEVKYLVRHAGFSDMAGATSFVYSGWETNKVIMVELIRNLLLAMVAVLVMTLILIADILTSSYVLLSVCLTLLNVMALMTWWDLEVDIITCINLVLCIGLCVDYSAHIALHFMQVRGTRDERARFAVSIMGPPVINGAFSTFLSFSFLWFSDSYVFLSFFKIFFGVFVFGVFNGLVFLPVLLSVVGPPPYAFLKSSTPPALEPSATFSSDTQVKIKTRSEKKQTYVAVPGD</sequence>
<feature type="domain" description="SSD" evidence="3">
    <location>
        <begin position="306"/>
        <end position="466"/>
    </location>
</feature>
<feature type="transmembrane region" description="Helical" evidence="2">
    <location>
        <begin position="409"/>
        <end position="431"/>
    </location>
</feature>
<feature type="transmembrane region" description="Helical" evidence="2">
    <location>
        <begin position="777"/>
        <end position="802"/>
    </location>
</feature>
<dbReference type="Proteomes" id="UP001286313">
    <property type="component" value="Unassembled WGS sequence"/>
</dbReference>
<feature type="transmembrane region" description="Helical" evidence="2">
    <location>
        <begin position="443"/>
        <end position="466"/>
    </location>
</feature>
<feature type="transmembrane region" description="Helical" evidence="2">
    <location>
        <begin position="814"/>
        <end position="839"/>
    </location>
</feature>
<name>A0AAE1KVY6_PETCI</name>
<keyword evidence="2" id="KW-1133">Transmembrane helix</keyword>
<comment type="similarity">
    <text evidence="1">Belongs to the patched family.</text>
</comment>
<reference evidence="4" key="1">
    <citation type="submission" date="2023-10" db="EMBL/GenBank/DDBJ databases">
        <title>Genome assemblies of two species of porcelain crab, Petrolisthes cinctipes and Petrolisthes manimaculis (Anomura: Porcellanidae).</title>
        <authorList>
            <person name="Angst P."/>
        </authorList>
    </citation>
    <scope>NUCLEOTIDE SEQUENCE</scope>
    <source>
        <strain evidence="4">PB745_01</strain>
        <tissue evidence="4">Gill</tissue>
    </source>
</reference>
<dbReference type="PANTHER" id="PTHR10796:SF130">
    <property type="entry name" value="PATCHED DOMAIN-CONTAINING PROTEIN 3-LIKE PROTEIN"/>
    <property type="match status" value="1"/>
</dbReference>
<feature type="transmembrane region" description="Helical" evidence="2">
    <location>
        <begin position="851"/>
        <end position="874"/>
    </location>
</feature>
<keyword evidence="2" id="KW-0812">Transmembrane</keyword>
<dbReference type="PROSITE" id="PS50156">
    <property type="entry name" value="SSD"/>
    <property type="match status" value="1"/>
</dbReference>
<feature type="transmembrane region" description="Helical" evidence="2">
    <location>
        <begin position="752"/>
        <end position="771"/>
    </location>
</feature>
<keyword evidence="2" id="KW-0472">Membrane</keyword>
<dbReference type="Gene3D" id="1.20.1640.10">
    <property type="entry name" value="Multidrug efflux transporter AcrB transmembrane domain"/>
    <property type="match status" value="2"/>
</dbReference>
<evidence type="ECO:0000313" key="5">
    <source>
        <dbReference type="Proteomes" id="UP001286313"/>
    </source>
</evidence>
<dbReference type="Pfam" id="PF12349">
    <property type="entry name" value="Sterol-sensing"/>
    <property type="match status" value="1"/>
</dbReference>
<accession>A0AAE1KVY6</accession>
<evidence type="ECO:0000256" key="1">
    <source>
        <dbReference type="ARBA" id="ARBA00005585"/>
    </source>
</evidence>
<dbReference type="InterPro" id="IPR051697">
    <property type="entry name" value="Patched_domain-protein"/>
</dbReference>
<feature type="transmembrane region" description="Helical" evidence="2">
    <location>
        <begin position="303"/>
        <end position="325"/>
    </location>
</feature>
<dbReference type="AlphaFoldDB" id="A0AAE1KVY6"/>
<proteinExistence type="inferred from homology"/>
<dbReference type="InterPro" id="IPR000731">
    <property type="entry name" value="SSD"/>
</dbReference>
<evidence type="ECO:0000313" key="4">
    <source>
        <dbReference type="EMBL" id="KAK3883840.1"/>
    </source>
</evidence>
<organism evidence="4 5">
    <name type="scientific">Petrolisthes cinctipes</name>
    <name type="common">Flat porcelain crab</name>
    <dbReference type="NCBI Taxonomy" id="88211"/>
    <lineage>
        <taxon>Eukaryota</taxon>
        <taxon>Metazoa</taxon>
        <taxon>Ecdysozoa</taxon>
        <taxon>Arthropoda</taxon>
        <taxon>Crustacea</taxon>
        <taxon>Multicrustacea</taxon>
        <taxon>Malacostraca</taxon>
        <taxon>Eumalacostraca</taxon>
        <taxon>Eucarida</taxon>
        <taxon>Decapoda</taxon>
        <taxon>Pleocyemata</taxon>
        <taxon>Anomura</taxon>
        <taxon>Galatheoidea</taxon>
        <taxon>Porcellanidae</taxon>
        <taxon>Petrolisthes</taxon>
    </lineage>
</organism>
<dbReference type="EMBL" id="JAWQEG010000948">
    <property type="protein sequence ID" value="KAK3883840.1"/>
    <property type="molecule type" value="Genomic_DNA"/>
</dbReference>
<feature type="transmembrane region" description="Helical" evidence="2">
    <location>
        <begin position="337"/>
        <end position="363"/>
    </location>
</feature>
<evidence type="ECO:0000256" key="2">
    <source>
        <dbReference type="SAM" id="Phobius"/>
    </source>
</evidence>
<dbReference type="PANTHER" id="PTHR10796">
    <property type="entry name" value="PATCHED-RELATED"/>
    <property type="match status" value="1"/>
</dbReference>